<dbReference type="SUPFAM" id="SSF49401">
    <property type="entry name" value="Bacterial adhesins"/>
    <property type="match status" value="1"/>
</dbReference>
<organism evidence="4 6">
    <name type="scientific">Kosakonia oryzae</name>
    <dbReference type="NCBI Taxonomy" id="497725"/>
    <lineage>
        <taxon>Bacteria</taxon>
        <taxon>Pseudomonadati</taxon>
        <taxon>Pseudomonadota</taxon>
        <taxon>Gammaproteobacteria</taxon>
        <taxon>Enterobacterales</taxon>
        <taxon>Enterobacteriaceae</taxon>
        <taxon>Kosakonia</taxon>
    </lineage>
</organism>
<dbReference type="Gene3D" id="2.60.40.1570">
    <property type="entry name" value="Dr adhesin"/>
    <property type="match status" value="1"/>
</dbReference>
<dbReference type="Proteomes" id="UP000078227">
    <property type="component" value="Chromosome"/>
</dbReference>
<dbReference type="AlphaFoldDB" id="A0AA94KSM7"/>
<evidence type="ECO:0000256" key="1">
    <source>
        <dbReference type="ARBA" id="ARBA00022729"/>
    </source>
</evidence>
<proteinExistence type="predicted"/>
<dbReference type="KEGG" id="kor:AWR26_24040"/>
<evidence type="ECO:0000256" key="2">
    <source>
        <dbReference type="SAM" id="SignalP"/>
    </source>
</evidence>
<reference evidence="3 5" key="2">
    <citation type="submission" date="2021-03" db="EMBL/GenBank/DDBJ databases">
        <authorList>
            <person name="Li Y."/>
            <person name="Li S."/>
            <person name="Chen M."/>
            <person name="Peng G."/>
            <person name="Tan Z."/>
            <person name="An Q."/>
        </authorList>
    </citation>
    <scope>NUCLEOTIDE SEQUENCE [LARGE SCALE GENOMIC DNA]</scope>
    <source>
        <strain evidence="3 5">Ola 51</strain>
    </source>
</reference>
<accession>A0AA94KSM7</accession>
<evidence type="ECO:0000313" key="6">
    <source>
        <dbReference type="Proteomes" id="UP000182314"/>
    </source>
</evidence>
<reference evidence="4 6" key="1">
    <citation type="submission" date="2016-10" db="EMBL/GenBank/DDBJ databases">
        <authorList>
            <person name="Varghese N."/>
            <person name="Submissions S."/>
        </authorList>
    </citation>
    <scope>NUCLEOTIDE SEQUENCE [LARGE SCALE GENOMIC DNA]</scope>
    <source>
        <strain evidence="4 6">CGMCC 1.7012</strain>
    </source>
</reference>
<dbReference type="Pfam" id="PF05775">
    <property type="entry name" value="AfaD"/>
    <property type="match status" value="1"/>
</dbReference>
<evidence type="ECO:0000313" key="4">
    <source>
        <dbReference type="EMBL" id="SFD33113.1"/>
    </source>
</evidence>
<name>A0AA94KSM7_9ENTR</name>
<dbReference type="Proteomes" id="UP000182314">
    <property type="component" value="Unassembled WGS sequence"/>
</dbReference>
<dbReference type="RefSeq" id="WP_167351162.1">
    <property type="nucleotide sequence ID" value="NZ_CP014007.2"/>
</dbReference>
<dbReference type="InterPro" id="IPR037028">
    <property type="entry name" value="Dr_adhesin_sf"/>
</dbReference>
<dbReference type="EMBL" id="CP014007">
    <property type="protein sequence ID" value="ANI85067.1"/>
    <property type="molecule type" value="Genomic_DNA"/>
</dbReference>
<dbReference type="InterPro" id="IPR008394">
    <property type="entry name" value="AfaD"/>
</dbReference>
<feature type="signal peptide" evidence="2">
    <location>
        <begin position="1"/>
        <end position="24"/>
    </location>
</feature>
<dbReference type="CDD" id="cd18776">
    <property type="entry name" value="AfaD-like"/>
    <property type="match status" value="1"/>
</dbReference>
<feature type="chain" id="PRO_5041743747" evidence="2">
    <location>
        <begin position="25"/>
        <end position="147"/>
    </location>
</feature>
<sequence length="147" mass="15664">MKSKITLPLLIVAALCLPTTQAQAAEAVPEVTLNIHPPQETKLRDGTVIGYGRIVFQAAHSGYLAWLNAQKSAPTPGRYVLTGKRDSAHQLRVRLAGEDWSGESKDRGGIVSTTSATRASFQIVIDGNQQAAADEYVITANALAIVP</sequence>
<keyword evidence="5" id="KW-1185">Reference proteome</keyword>
<evidence type="ECO:0000313" key="5">
    <source>
        <dbReference type="Proteomes" id="UP000078227"/>
    </source>
</evidence>
<keyword evidence="1 2" id="KW-0732">Signal</keyword>
<dbReference type="InterPro" id="IPR008966">
    <property type="entry name" value="Adhesion_dom_sf"/>
</dbReference>
<gene>
    <name evidence="3" type="ORF">AWR26_24040</name>
    <name evidence="4" type="ORF">SAMN05216286_5150</name>
</gene>
<dbReference type="EMBL" id="FOKO01000009">
    <property type="protein sequence ID" value="SFD33113.1"/>
    <property type="molecule type" value="Genomic_DNA"/>
</dbReference>
<evidence type="ECO:0000313" key="3">
    <source>
        <dbReference type="EMBL" id="ANI85067.1"/>
    </source>
</evidence>
<protein>
    <submittedName>
        <fullName evidence="4">AfaD invasin protein</fullName>
    </submittedName>
</protein>